<dbReference type="InterPro" id="IPR051019">
    <property type="entry name" value="VLCFA-Steroid_DH"/>
</dbReference>
<dbReference type="PANTHER" id="PTHR43899:SF13">
    <property type="entry name" value="RH59310P"/>
    <property type="match status" value="1"/>
</dbReference>
<dbReference type="OrthoDB" id="354724at2759"/>
<accession>A0A2C6KFC8</accession>
<dbReference type="EMBL" id="MIGC01008455">
    <property type="protein sequence ID" value="PHJ15368.1"/>
    <property type="molecule type" value="Genomic_DNA"/>
</dbReference>
<organism evidence="3 4">
    <name type="scientific">Cystoisospora suis</name>
    <dbReference type="NCBI Taxonomy" id="483139"/>
    <lineage>
        <taxon>Eukaryota</taxon>
        <taxon>Sar</taxon>
        <taxon>Alveolata</taxon>
        <taxon>Apicomplexa</taxon>
        <taxon>Conoidasida</taxon>
        <taxon>Coccidia</taxon>
        <taxon>Eucoccidiorida</taxon>
        <taxon>Eimeriorina</taxon>
        <taxon>Sarcocystidae</taxon>
        <taxon>Cystoisospora</taxon>
    </lineage>
</organism>
<comment type="similarity">
    <text evidence="1">Belongs to the short-chain dehydrogenases/reductases (SDR) family.</text>
</comment>
<evidence type="ECO:0000256" key="1">
    <source>
        <dbReference type="ARBA" id="ARBA00006484"/>
    </source>
</evidence>
<gene>
    <name evidence="3" type="ORF">CSUI_010821</name>
</gene>
<dbReference type="Pfam" id="PF00106">
    <property type="entry name" value="adh_short"/>
    <property type="match status" value="1"/>
</dbReference>
<dbReference type="GeneID" id="94434133"/>
<dbReference type="SUPFAM" id="SSF51735">
    <property type="entry name" value="NAD(P)-binding Rossmann-fold domains"/>
    <property type="match status" value="1"/>
</dbReference>
<dbReference type="PANTHER" id="PTHR43899">
    <property type="entry name" value="RH59310P"/>
    <property type="match status" value="1"/>
</dbReference>
<protein>
    <submittedName>
        <fullName evidence="3">3-ketoacyl-reductase</fullName>
    </submittedName>
</protein>
<dbReference type="Gene3D" id="3.40.50.720">
    <property type="entry name" value="NAD(P)-binding Rossmann-like Domain"/>
    <property type="match status" value="1"/>
</dbReference>
<dbReference type="InterPro" id="IPR036291">
    <property type="entry name" value="NAD(P)-bd_dom_sf"/>
</dbReference>
<dbReference type="AlphaFoldDB" id="A0A2C6KFC8"/>
<name>A0A2C6KFC8_9APIC</name>
<keyword evidence="2" id="KW-0560">Oxidoreductase</keyword>
<sequence>MCERKRGAIICVGSGASEIASDPLYCAYSATKASAEAFCRSLQPECASKNILVQCHVPLLVTTKLSKVRTASLMTPSTKT</sequence>
<evidence type="ECO:0000313" key="4">
    <source>
        <dbReference type="Proteomes" id="UP000221165"/>
    </source>
</evidence>
<dbReference type="PRINTS" id="PR00081">
    <property type="entry name" value="GDHRDH"/>
</dbReference>
<dbReference type="GO" id="GO:0016491">
    <property type="term" value="F:oxidoreductase activity"/>
    <property type="evidence" value="ECO:0007669"/>
    <property type="project" value="UniProtKB-KW"/>
</dbReference>
<evidence type="ECO:0000313" key="3">
    <source>
        <dbReference type="EMBL" id="PHJ15368.1"/>
    </source>
</evidence>
<reference evidence="3 4" key="1">
    <citation type="journal article" date="2017" name="Int. J. Parasitol.">
        <title>The genome of the protozoan parasite Cystoisospora suis and a reverse vaccinology approach to identify vaccine candidates.</title>
        <authorList>
            <person name="Palmieri N."/>
            <person name="Shrestha A."/>
            <person name="Ruttkowski B."/>
            <person name="Beck T."/>
            <person name="Vogl C."/>
            <person name="Tomley F."/>
            <person name="Blake D.P."/>
            <person name="Joachim A."/>
        </authorList>
    </citation>
    <scope>NUCLEOTIDE SEQUENCE [LARGE SCALE GENOMIC DNA]</scope>
    <source>
        <strain evidence="3 4">Wien I</strain>
    </source>
</reference>
<dbReference type="RefSeq" id="XP_067917102.1">
    <property type="nucleotide sequence ID" value="XM_068070922.1"/>
</dbReference>
<keyword evidence="4" id="KW-1185">Reference proteome</keyword>
<dbReference type="InterPro" id="IPR002347">
    <property type="entry name" value="SDR_fam"/>
</dbReference>
<evidence type="ECO:0000256" key="2">
    <source>
        <dbReference type="ARBA" id="ARBA00023002"/>
    </source>
</evidence>
<dbReference type="VEuPathDB" id="ToxoDB:CSUI_010821"/>
<proteinExistence type="inferred from homology"/>
<comment type="caution">
    <text evidence="3">The sequence shown here is derived from an EMBL/GenBank/DDBJ whole genome shotgun (WGS) entry which is preliminary data.</text>
</comment>
<dbReference type="Proteomes" id="UP000221165">
    <property type="component" value="Unassembled WGS sequence"/>
</dbReference>